<dbReference type="OMA" id="NDHEDIR"/>
<accession>V7BT76</accession>
<feature type="region of interest" description="Disordered" evidence="1">
    <location>
        <begin position="53"/>
        <end position="89"/>
    </location>
</feature>
<keyword evidence="4" id="KW-1185">Reference proteome</keyword>
<dbReference type="OrthoDB" id="1900495at2759"/>
<feature type="compositionally biased region" description="Low complexity" evidence="1">
    <location>
        <begin position="53"/>
        <end position="65"/>
    </location>
</feature>
<dbReference type="AlphaFoldDB" id="V7BT76"/>
<evidence type="ECO:0000313" key="4">
    <source>
        <dbReference type="Proteomes" id="UP000000226"/>
    </source>
</evidence>
<evidence type="ECO:0000256" key="1">
    <source>
        <dbReference type="SAM" id="MobiDB-lite"/>
    </source>
</evidence>
<dbReference type="Proteomes" id="UP000000226">
    <property type="component" value="Chromosome 6"/>
</dbReference>
<dbReference type="PANTHER" id="PTHR34272:SF1">
    <property type="entry name" value="EXPRESSED PROTEIN"/>
    <property type="match status" value="1"/>
</dbReference>
<dbReference type="Gramene" id="ESW19781">
    <property type="protein sequence ID" value="ESW19781"/>
    <property type="gene ID" value="PHAVU_006G155100g"/>
</dbReference>
<name>V7BT76_PHAVU</name>
<dbReference type="eggNOG" id="ENOG502RK6X">
    <property type="taxonomic scope" value="Eukaryota"/>
</dbReference>
<dbReference type="InterPro" id="IPR055513">
    <property type="entry name" value="DUF7086"/>
</dbReference>
<protein>
    <recommendedName>
        <fullName evidence="2">DUF7086 domain-containing protein</fullName>
    </recommendedName>
</protein>
<feature type="domain" description="DUF7086" evidence="2">
    <location>
        <begin position="103"/>
        <end position="236"/>
    </location>
</feature>
<evidence type="ECO:0000259" key="2">
    <source>
        <dbReference type="Pfam" id="PF23324"/>
    </source>
</evidence>
<dbReference type="PANTHER" id="PTHR34272">
    <property type="entry name" value="EXPRESSED PROTEIN"/>
    <property type="match status" value="1"/>
</dbReference>
<gene>
    <name evidence="3" type="ORF">PHAVU_006G155100g</name>
</gene>
<dbReference type="EMBL" id="CM002293">
    <property type="protein sequence ID" value="ESW19781.1"/>
    <property type="molecule type" value="Genomic_DNA"/>
</dbReference>
<organism evidence="3 4">
    <name type="scientific">Phaseolus vulgaris</name>
    <name type="common">Kidney bean</name>
    <name type="synonym">French bean</name>
    <dbReference type="NCBI Taxonomy" id="3885"/>
    <lineage>
        <taxon>Eukaryota</taxon>
        <taxon>Viridiplantae</taxon>
        <taxon>Streptophyta</taxon>
        <taxon>Embryophyta</taxon>
        <taxon>Tracheophyta</taxon>
        <taxon>Spermatophyta</taxon>
        <taxon>Magnoliopsida</taxon>
        <taxon>eudicotyledons</taxon>
        <taxon>Gunneridae</taxon>
        <taxon>Pentapetalae</taxon>
        <taxon>rosids</taxon>
        <taxon>fabids</taxon>
        <taxon>Fabales</taxon>
        <taxon>Fabaceae</taxon>
        <taxon>Papilionoideae</taxon>
        <taxon>50 kb inversion clade</taxon>
        <taxon>NPAAA clade</taxon>
        <taxon>indigoferoid/millettioid clade</taxon>
        <taxon>Phaseoleae</taxon>
        <taxon>Phaseolus</taxon>
    </lineage>
</organism>
<dbReference type="STRING" id="3885.V7BT76"/>
<sequence>MSNPNHENGENNENDNEDLLTLSLSSNSRKRPATPSLPTTQIFMRAPCTPSNTNNINNAIPANSNSQPRRCRRRRSAFEEKSETIPPPFPWATDRRATVQNFSYLIENRILAIKGLVECKSCKKKFEMVLDLRNNLSQLLNFIDKEKKNMHERAPKVWMRPVLLRCEGCGEDNSVQPSFENTKKKNINWLFLLLSQMIGCCTLAQLKYFLKHNNIHRTGAKERVLYYSYMCLCNQLKPYHPTPILDSNTTSSSSCRP</sequence>
<proteinExistence type="predicted"/>
<dbReference type="Pfam" id="PF23324">
    <property type="entry name" value="DUF7086"/>
    <property type="match status" value="1"/>
</dbReference>
<reference evidence="4" key="1">
    <citation type="journal article" date="2014" name="Nat. Genet.">
        <title>A reference genome for common bean and genome-wide analysis of dual domestications.</title>
        <authorList>
            <person name="Schmutz J."/>
            <person name="McClean P.E."/>
            <person name="Mamidi S."/>
            <person name="Wu G.A."/>
            <person name="Cannon S.B."/>
            <person name="Grimwood J."/>
            <person name="Jenkins J."/>
            <person name="Shu S."/>
            <person name="Song Q."/>
            <person name="Chavarro C."/>
            <person name="Torres-Torres M."/>
            <person name="Geffroy V."/>
            <person name="Moghaddam S.M."/>
            <person name="Gao D."/>
            <person name="Abernathy B."/>
            <person name="Barry K."/>
            <person name="Blair M."/>
            <person name="Brick M.A."/>
            <person name="Chovatia M."/>
            <person name="Gepts P."/>
            <person name="Goodstein D.M."/>
            <person name="Gonzales M."/>
            <person name="Hellsten U."/>
            <person name="Hyten D.L."/>
            <person name="Jia G."/>
            <person name="Kelly J.D."/>
            <person name="Kudrna D."/>
            <person name="Lee R."/>
            <person name="Richard M.M."/>
            <person name="Miklas P.N."/>
            <person name="Osorno J.M."/>
            <person name="Rodrigues J."/>
            <person name="Thareau V."/>
            <person name="Urrea C.A."/>
            <person name="Wang M."/>
            <person name="Yu Y."/>
            <person name="Zhang M."/>
            <person name="Wing R.A."/>
            <person name="Cregan P.B."/>
            <person name="Rokhsar D.S."/>
            <person name="Jackson S.A."/>
        </authorList>
    </citation>
    <scope>NUCLEOTIDE SEQUENCE [LARGE SCALE GENOMIC DNA]</scope>
    <source>
        <strain evidence="4">cv. G19833</strain>
    </source>
</reference>
<evidence type="ECO:0000313" key="3">
    <source>
        <dbReference type="EMBL" id="ESW19781.1"/>
    </source>
</evidence>